<dbReference type="Gene3D" id="3.30.1370.10">
    <property type="entry name" value="K Homology domain, type 1"/>
    <property type="match status" value="1"/>
</dbReference>
<dbReference type="InterPro" id="IPR036612">
    <property type="entry name" value="KH_dom_type_1_sf"/>
</dbReference>
<protein>
    <recommendedName>
        <fullName evidence="2">K Homology domain-containing protein</fullName>
    </recommendedName>
</protein>
<proteinExistence type="predicted"/>
<dbReference type="InterPro" id="IPR004088">
    <property type="entry name" value="KH_dom_type_1"/>
</dbReference>
<evidence type="ECO:0000313" key="4">
    <source>
        <dbReference type="Proteomes" id="UP001381693"/>
    </source>
</evidence>
<evidence type="ECO:0000259" key="2">
    <source>
        <dbReference type="Pfam" id="PF00013"/>
    </source>
</evidence>
<dbReference type="GO" id="GO:0010468">
    <property type="term" value="P:regulation of gene expression"/>
    <property type="evidence" value="ECO:0007669"/>
    <property type="project" value="UniProtKB-ARBA"/>
</dbReference>
<dbReference type="PROSITE" id="PS50084">
    <property type="entry name" value="KH_TYPE_1"/>
    <property type="match status" value="1"/>
</dbReference>
<feature type="domain" description="K Homology" evidence="2">
    <location>
        <begin position="21"/>
        <end position="47"/>
    </location>
</feature>
<dbReference type="Proteomes" id="UP001381693">
    <property type="component" value="Unassembled WGS sequence"/>
</dbReference>
<accession>A0AAN8XJC8</accession>
<gene>
    <name evidence="3" type="ORF">SK128_012969</name>
</gene>
<keyword evidence="1" id="KW-0694">RNA-binding</keyword>
<dbReference type="GO" id="GO:0003723">
    <property type="term" value="F:RNA binding"/>
    <property type="evidence" value="ECO:0007669"/>
    <property type="project" value="UniProtKB-UniRule"/>
</dbReference>
<dbReference type="AlphaFoldDB" id="A0AAN8XJC8"/>
<dbReference type="SUPFAM" id="SSF54814">
    <property type="entry name" value="Prokaryotic type KH domain (KH-domain type II)"/>
    <property type="match status" value="1"/>
</dbReference>
<dbReference type="Pfam" id="PF00013">
    <property type="entry name" value="KH_1"/>
    <property type="match status" value="1"/>
</dbReference>
<evidence type="ECO:0000256" key="1">
    <source>
        <dbReference type="PROSITE-ProRule" id="PRU00117"/>
    </source>
</evidence>
<name>A0AAN8XJC8_HALRR</name>
<organism evidence="3 4">
    <name type="scientific">Halocaridina rubra</name>
    <name type="common">Hawaiian red shrimp</name>
    <dbReference type="NCBI Taxonomy" id="373956"/>
    <lineage>
        <taxon>Eukaryota</taxon>
        <taxon>Metazoa</taxon>
        <taxon>Ecdysozoa</taxon>
        <taxon>Arthropoda</taxon>
        <taxon>Crustacea</taxon>
        <taxon>Multicrustacea</taxon>
        <taxon>Malacostraca</taxon>
        <taxon>Eumalacostraca</taxon>
        <taxon>Eucarida</taxon>
        <taxon>Decapoda</taxon>
        <taxon>Pleocyemata</taxon>
        <taxon>Caridea</taxon>
        <taxon>Atyoidea</taxon>
        <taxon>Atyidae</taxon>
        <taxon>Halocaridina</taxon>
    </lineage>
</organism>
<comment type="caution">
    <text evidence="3">The sequence shown here is derived from an EMBL/GenBank/DDBJ whole genome shotgun (WGS) entry which is preliminary data.</text>
</comment>
<dbReference type="EMBL" id="JAXCGZ010001304">
    <property type="protein sequence ID" value="KAK7085291.1"/>
    <property type="molecule type" value="Genomic_DNA"/>
</dbReference>
<evidence type="ECO:0000313" key="3">
    <source>
        <dbReference type="EMBL" id="KAK7085291.1"/>
    </source>
</evidence>
<dbReference type="InterPro" id="IPR009019">
    <property type="entry name" value="KH_sf_prok-type"/>
</dbReference>
<sequence>MSEMEGETPLKRARPAGDTELRLLIQSKAAGSVIGKGGQNISRLRSEVCILGSLLPLNGVIPGTSACTISSPNAFHNIPVSFQLPKYIY</sequence>
<reference evidence="3 4" key="1">
    <citation type="submission" date="2023-11" db="EMBL/GenBank/DDBJ databases">
        <title>Halocaridina rubra genome assembly.</title>
        <authorList>
            <person name="Smith C."/>
        </authorList>
    </citation>
    <scope>NUCLEOTIDE SEQUENCE [LARGE SCALE GENOMIC DNA]</scope>
    <source>
        <strain evidence="3">EP-1</strain>
        <tissue evidence="3">Whole</tissue>
    </source>
</reference>
<keyword evidence="4" id="KW-1185">Reference proteome</keyword>